<evidence type="ECO:0000313" key="4">
    <source>
        <dbReference type="Proteomes" id="UP000016412"/>
    </source>
</evidence>
<dbReference type="PATRIC" id="fig|1125725.3.peg.1578"/>
<dbReference type="PANTHER" id="PTHR30217">
    <property type="entry name" value="PEPTIDASE U32 FAMILY"/>
    <property type="match status" value="1"/>
</dbReference>
<dbReference type="InterPro" id="IPR051454">
    <property type="entry name" value="RNA/ubiquinone_mod_enzymes"/>
</dbReference>
<dbReference type="STRING" id="1125725.HMPREF1325_1564"/>
<dbReference type="EC" id="3.4.-.-" evidence="2"/>
<evidence type="ECO:0000256" key="1">
    <source>
        <dbReference type="SAM" id="MobiDB-lite"/>
    </source>
</evidence>
<dbReference type="EMBL" id="AVQI01000083">
    <property type="protein sequence ID" value="ERJ98065.1"/>
    <property type="molecule type" value="Genomic_DNA"/>
</dbReference>
<keyword evidence="5" id="KW-1185">Reference proteome</keyword>
<evidence type="ECO:0000313" key="5">
    <source>
        <dbReference type="Proteomes" id="UP000016646"/>
    </source>
</evidence>
<dbReference type="AlphaFoldDB" id="U1F8V0"/>
<dbReference type="EMBL" id="AUZJ01000042">
    <property type="protein sequence ID" value="ERF60482.1"/>
    <property type="molecule type" value="Genomic_DNA"/>
</dbReference>
<organism evidence="2 4">
    <name type="scientific">Treponema socranskii subsp. socranskii VPI DR56BR1116 = ATCC 35536</name>
    <dbReference type="NCBI Taxonomy" id="1125725"/>
    <lineage>
        <taxon>Bacteria</taxon>
        <taxon>Pseudomonadati</taxon>
        <taxon>Spirochaetota</taxon>
        <taxon>Spirochaetia</taxon>
        <taxon>Spirochaetales</taxon>
        <taxon>Treponemataceae</taxon>
        <taxon>Treponema</taxon>
    </lineage>
</organism>
<dbReference type="Proteomes" id="UP000016646">
    <property type="component" value="Unassembled WGS sequence"/>
</dbReference>
<dbReference type="GO" id="GO:0016787">
    <property type="term" value="F:hydrolase activity"/>
    <property type="evidence" value="ECO:0007669"/>
    <property type="project" value="UniProtKB-KW"/>
</dbReference>
<feature type="region of interest" description="Disordered" evidence="1">
    <location>
        <begin position="733"/>
        <end position="756"/>
    </location>
</feature>
<comment type="caution">
    <text evidence="2">The sequence shown here is derived from an EMBL/GenBank/DDBJ whole genome shotgun (WGS) entry which is preliminary data.</text>
</comment>
<dbReference type="eggNOG" id="COG0826">
    <property type="taxonomic scope" value="Bacteria"/>
</dbReference>
<dbReference type="Pfam" id="PF01136">
    <property type="entry name" value="Peptidase_U32"/>
    <property type="match status" value="1"/>
</dbReference>
<gene>
    <name evidence="3" type="ORF">HMPREF0860_2164</name>
    <name evidence="2" type="ORF">HMPREF1325_1564</name>
</gene>
<dbReference type="Proteomes" id="UP000016412">
    <property type="component" value="Unassembled WGS sequence"/>
</dbReference>
<dbReference type="InterPro" id="IPR001539">
    <property type="entry name" value="Peptidase_U32"/>
</dbReference>
<accession>U1F8V0</accession>
<evidence type="ECO:0000313" key="2">
    <source>
        <dbReference type="EMBL" id="ERF60482.1"/>
    </source>
</evidence>
<reference evidence="4 5" key="1">
    <citation type="submission" date="2013-08" db="EMBL/GenBank/DDBJ databases">
        <authorList>
            <person name="Durkin A.S."/>
            <person name="Haft D.R."/>
            <person name="McCorrison J."/>
            <person name="Torralba M."/>
            <person name="Gillis M."/>
            <person name="Haft D.H."/>
            <person name="Methe B."/>
            <person name="Sutton G."/>
            <person name="Nelson K.E."/>
        </authorList>
    </citation>
    <scope>NUCLEOTIDE SEQUENCE [LARGE SCALE GENOMIC DNA]</scope>
    <source>
        <strain evidence="3 5">ATCC 35536</strain>
        <strain evidence="2 4">VPI DR56BR1116</strain>
    </source>
</reference>
<keyword evidence="2" id="KW-0378">Hydrolase</keyword>
<protein>
    <submittedName>
        <fullName evidence="2">Peptidase, U32 family</fullName>
        <ecNumber evidence="2">3.4.-.-</ecNumber>
    </submittedName>
</protein>
<feature type="region of interest" description="Disordered" evidence="1">
    <location>
        <begin position="372"/>
        <end position="402"/>
    </location>
</feature>
<dbReference type="PANTHER" id="PTHR30217:SF10">
    <property type="entry name" value="23S RRNA 5-HYDROXYCYTIDINE C2501 SYNTHASE"/>
    <property type="match status" value="1"/>
</dbReference>
<sequence length="756" mass="84112">MPELLWRFVSISAIVARMAELLAPAGNIESLDAAIGEGADAVYLGLKSFNARLRTTNFAWNQFEAAVDAVHRLGKKIYVTVNTVCEEHETEKLYRLLCYLDRVKPDGLIVQDFAVIRMAQEFFPSMELHASTQMNVESAAGVNLLSREGVKRVVLARELGLEEIKSIKAATTAELEVFVHGALCVSESGLCLFSSFLGGKSANRGMCTQACRRYYAAEQRGGISEGYYFSPCDLELVSEVPDLEEAGVASFKIEGRMKSAEYVGTVVAAYRYVMDHWKEDKKGAIITAKRMLASDFARSKSSYWYNFKTQAEGIEKAGEEILNPDQAGGTGIYLGKIVALKPAPASLVEAEKKNAAPGTPPEQLRVQMARLKGGSYDPDPGDSIRLHRRDDSGRVSRKVRSAETDADGTRWIDVPGGFQVGDSVYLLQMKAASKRYARVLARDVSQYRRQPRDEKLPVLDLTSVGKNELQFFPEGLYVQVSSVADVFVVQSSHPVRVIIELNGETLYDLVNHKTVLPLSKKQLIISLDPFCPPETENSLRQTLDALIGDGFTTFIANNIAHIAMLKGKKGANVIAGPYLYTFNRWAVSWLENQNIGAFVMPYENSRKNLLATFPPSVRSRILVSVFAYPALFRLRFKLPPSYDFTYFTDKEGTAFKVNSTPDGSFVMPETAFSVTDKCDILYGDGIKRILLDFSKTKVTKPELREVMNSVIKKIPLDGAYRFNWKEGFYSCGGSNSPKRVEEQKSQGTRTRPRIKK</sequence>
<name>U1F8V0_TRESO</name>
<proteinExistence type="predicted"/>
<evidence type="ECO:0000313" key="3">
    <source>
        <dbReference type="EMBL" id="ERJ98065.1"/>
    </source>
</evidence>
<feature type="compositionally biased region" description="Basic and acidic residues" evidence="1">
    <location>
        <begin position="382"/>
        <end position="402"/>
    </location>
</feature>